<evidence type="ECO:0000259" key="1">
    <source>
        <dbReference type="PROSITE" id="PS50965"/>
    </source>
</evidence>
<dbReference type="PROSITE" id="PS50965">
    <property type="entry name" value="NERD"/>
    <property type="match status" value="1"/>
</dbReference>
<protein>
    <submittedName>
        <fullName evidence="2">NERD domain-containing protein</fullName>
    </submittedName>
</protein>
<name>A0A544UF70_LYSSH</name>
<reference evidence="2 3" key="1">
    <citation type="submission" date="2018-03" db="EMBL/GenBank/DDBJ databases">
        <title>Aerobic endospore-forming bacteria genome sequencing and assembly.</title>
        <authorList>
            <person name="Cavalcante D.A."/>
            <person name="Driks A."/>
            <person name="Putonti C."/>
            <person name="De-Souza M.T."/>
        </authorList>
    </citation>
    <scope>NUCLEOTIDE SEQUENCE [LARGE SCALE GENOMIC DNA]</scope>
    <source>
        <strain evidence="2 3">SDF0037</strain>
    </source>
</reference>
<dbReference type="InterPro" id="IPR011528">
    <property type="entry name" value="NERD"/>
</dbReference>
<sequence length="329" mass="38649">MNVHYNLAKGGQHMLLKKRGVSSKQRVLEMIERRLPKSHTKYDYFQEMLGRTKAGIAGEQRVDREWQEIYLEHPYYLLHDVELEAESAGGSAHQMDTLFMSQHFVLIVEIKNIVGHVEYMEDNHQFIRITSDGRVDGFRNPFDQVKRHARFLRRLFQMSGHHIPIEYIVISANPNMIMTSSLSAHPIIHVSGLAEKVEQLFKQHQQVYLSKEVLREFSEQILTMHKPTQWTLDMIVDELKKGVLCSKCDYRFVMHYRQGKWRCENCGGRDDQAFNNALKDYRHMYGEFISNSLFQDFFGISCAKTVYKILKSLQLQEVGAKKDRKYIIK</sequence>
<dbReference type="Pfam" id="PF08378">
    <property type="entry name" value="NERD"/>
    <property type="match status" value="1"/>
</dbReference>
<organism evidence="2 3">
    <name type="scientific">Lysinibacillus sphaericus</name>
    <name type="common">Bacillus sphaericus</name>
    <dbReference type="NCBI Taxonomy" id="1421"/>
    <lineage>
        <taxon>Bacteria</taxon>
        <taxon>Bacillati</taxon>
        <taxon>Bacillota</taxon>
        <taxon>Bacilli</taxon>
        <taxon>Bacillales</taxon>
        <taxon>Bacillaceae</taxon>
        <taxon>Lysinibacillus</taxon>
    </lineage>
</organism>
<feature type="domain" description="NERD" evidence="1">
    <location>
        <begin position="54"/>
        <end position="175"/>
    </location>
</feature>
<dbReference type="AlphaFoldDB" id="A0A544UF70"/>
<gene>
    <name evidence="2" type="ORF">C7Y47_14385</name>
</gene>
<comment type="caution">
    <text evidence="2">The sequence shown here is derived from an EMBL/GenBank/DDBJ whole genome shotgun (WGS) entry which is preliminary data.</text>
</comment>
<accession>A0A544UF70</accession>
<proteinExistence type="predicted"/>
<dbReference type="EMBL" id="SADV01000011">
    <property type="protein sequence ID" value="TQR31175.1"/>
    <property type="molecule type" value="Genomic_DNA"/>
</dbReference>
<dbReference type="Proteomes" id="UP000317944">
    <property type="component" value="Unassembled WGS sequence"/>
</dbReference>
<evidence type="ECO:0000313" key="2">
    <source>
        <dbReference type="EMBL" id="TQR31175.1"/>
    </source>
</evidence>
<dbReference type="OrthoDB" id="569879at2"/>
<evidence type="ECO:0000313" key="3">
    <source>
        <dbReference type="Proteomes" id="UP000317944"/>
    </source>
</evidence>